<protein>
    <submittedName>
        <fullName evidence="4">Glycosyl transferase family 2</fullName>
    </submittedName>
</protein>
<keyword evidence="2" id="KW-0067">ATP-binding</keyword>
<accession>A0A1B9AMJ2</accession>
<keyword evidence="1" id="KW-0547">Nucleotide-binding</keyword>
<organism evidence="4 5">
    <name type="scientific">Pseudobacillus wudalianchiensis</name>
    <dbReference type="NCBI Taxonomy" id="1743143"/>
    <lineage>
        <taxon>Bacteria</taxon>
        <taxon>Bacillati</taxon>
        <taxon>Bacillota</taxon>
        <taxon>Bacilli</taxon>
        <taxon>Bacillales</taxon>
        <taxon>Bacillaceae</taxon>
        <taxon>Pseudobacillus</taxon>
    </lineage>
</organism>
<dbReference type="InterPro" id="IPR017871">
    <property type="entry name" value="ABC_transporter-like_CS"/>
</dbReference>
<dbReference type="Gene3D" id="3.40.50.300">
    <property type="entry name" value="P-loop containing nucleotide triphosphate hydrolases"/>
    <property type="match status" value="1"/>
</dbReference>
<name>A0A1B9AMJ2_9BACI</name>
<dbReference type="InterPro" id="IPR003593">
    <property type="entry name" value="AAA+_ATPase"/>
</dbReference>
<feature type="domain" description="ABC transporter" evidence="3">
    <location>
        <begin position="7"/>
        <end position="235"/>
    </location>
</feature>
<dbReference type="PROSITE" id="PS00211">
    <property type="entry name" value="ABC_TRANSPORTER_1"/>
    <property type="match status" value="1"/>
</dbReference>
<dbReference type="GO" id="GO:0016887">
    <property type="term" value="F:ATP hydrolysis activity"/>
    <property type="evidence" value="ECO:0007669"/>
    <property type="project" value="InterPro"/>
</dbReference>
<dbReference type="GO" id="GO:0016740">
    <property type="term" value="F:transferase activity"/>
    <property type="evidence" value="ECO:0007669"/>
    <property type="project" value="UniProtKB-KW"/>
</dbReference>
<dbReference type="PROSITE" id="PS50893">
    <property type="entry name" value="ABC_TRANSPORTER_2"/>
    <property type="match status" value="1"/>
</dbReference>
<gene>
    <name evidence="4" type="ORF">A8F95_10280</name>
</gene>
<proteinExistence type="predicted"/>
<dbReference type="PANTHER" id="PTHR43038">
    <property type="entry name" value="ATP-BINDING CASSETTE, SUB-FAMILY H, MEMBER 1"/>
    <property type="match status" value="1"/>
</dbReference>
<evidence type="ECO:0000313" key="4">
    <source>
        <dbReference type="EMBL" id="OCA85070.1"/>
    </source>
</evidence>
<evidence type="ECO:0000256" key="2">
    <source>
        <dbReference type="ARBA" id="ARBA00022840"/>
    </source>
</evidence>
<dbReference type="PANTHER" id="PTHR43038:SF3">
    <property type="entry name" value="ABC TRANSPORTER G FAMILY MEMBER 20 ISOFORM X1"/>
    <property type="match status" value="1"/>
</dbReference>
<dbReference type="AlphaFoldDB" id="A0A1B9AMJ2"/>
<dbReference type="InterPro" id="IPR027417">
    <property type="entry name" value="P-loop_NTPase"/>
</dbReference>
<reference evidence="5" key="1">
    <citation type="submission" date="2016-05" db="EMBL/GenBank/DDBJ databases">
        <authorList>
            <person name="Liu B."/>
            <person name="Wang J."/>
            <person name="Zhu Y."/>
            <person name="Liu G."/>
            <person name="Chen Q."/>
            <person name="Chen Z."/>
            <person name="Lan J."/>
            <person name="Che J."/>
            <person name="Ge C."/>
            <person name="Shi H."/>
            <person name="Pan Z."/>
            <person name="Liu X."/>
        </authorList>
    </citation>
    <scope>NUCLEOTIDE SEQUENCE [LARGE SCALE GENOMIC DNA]</scope>
    <source>
        <strain evidence="5">FJAT-27215</strain>
    </source>
</reference>
<evidence type="ECO:0000313" key="5">
    <source>
        <dbReference type="Proteomes" id="UP000092578"/>
    </source>
</evidence>
<dbReference type="Proteomes" id="UP000092578">
    <property type="component" value="Unassembled WGS sequence"/>
</dbReference>
<dbReference type="CDD" id="cd03263">
    <property type="entry name" value="ABC_subfamily_A"/>
    <property type="match status" value="1"/>
</dbReference>
<dbReference type="RefSeq" id="WP_065411040.1">
    <property type="nucleotide sequence ID" value="NZ_MAYT01000027.1"/>
</dbReference>
<dbReference type="EMBL" id="MAYT01000027">
    <property type="protein sequence ID" value="OCA85070.1"/>
    <property type="molecule type" value="Genomic_DNA"/>
</dbReference>
<dbReference type="SUPFAM" id="SSF52540">
    <property type="entry name" value="P-loop containing nucleoside triphosphate hydrolases"/>
    <property type="match status" value="1"/>
</dbReference>
<evidence type="ECO:0000256" key="1">
    <source>
        <dbReference type="ARBA" id="ARBA00022741"/>
    </source>
</evidence>
<comment type="caution">
    <text evidence="4">The sequence shown here is derived from an EMBL/GenBank/DDBJ whole genome shotgun (WGS) entry which is preliminary data.</text>
</comment>
<evidence type="ECO:0000259" key="3">
    <source>
        <dbReference type="PROSITE" id="PS50893"/>
    </source>
</evidence>
<dbReference type="InterPro" id="IPR003439">
    <property type="entry name" value="ABC_transporter-like_ATP-bd"/>
</dbReference>
<sequence>MSETNTIQIQEVTKSFGKKVVLKDINFDIKEGCIYGFIGPSGAGKTTLVKMIVGMDIPDKGFIYLLGKKMPNLNILQQIGYMAQSDALYMALTGKENLMFFASLFKLDKTEKQKRIAYAADLVNLTADLNKRVSAYSGGMKRRLSLAIALIQNPKVLILDEPTVGIDPELRLSIWTELLRLKNEEEKTIIVTTHVMDEAEKCDYIAMVRDGSFIATGTPRQLKDQYEVNSLEEVFLDAGRKVQ</sequence>
<keyword evidence="5" id="KW-1185">Reference proteome</keyword>
<dbReference type="Pfam" id="PF00005">
    <property type="entry name" value="ABC_tran"/>
    <property type="match status" value="1"/>
</dbReference>
<dbReference type="GO" id="GO:0005524">
    <property type="term" value="F:ATP binding"/>
    <property type="evidence" value="ECO:0007669"/>
    <property type="project" value="UniProtKB-KW"/>
</dbReference>
<keyword evidence="4" id="KW-0808">Transferase</keyword>
<dbReference type="SMART" id="SM00382">
    <property type="entry name" value="AAA"/>
    <property type="match status" value="1"/>
</dbReference>